<evidence type="ECO:0000256" key="5">
    <source>
        <dbReference type="ARBA" id="ARBA00022763"/>
    </source>
</evidence>
<dbReference type="InterPro" id="IPR003395">
    <property type="entry name" value="RecF/RecN/SMC_N"/>
</dbReference>
<reference evidence="13" key="1">
    <citation type="submission" date="2015-09" db="EMBL/GenBank/DDBJ databases">
        <authorList>
            <person name="Bertelli C."/>
        </authorList>
    </citation>
    <scope>NUCLEOTIDE SEQUENCE [LARGE SCALE GENOMIC DNA]</scope>
    <source>
        <strain evidence="13">KNic</strain>
    </source>
</reference>
<keyword evidence="4" id="KW-0547">Nucleotide-binding</keyword>
<evidence type="ECO:0000313" key="12">
    <source>
        <dbReference type="EMBL" id="CUI17120.1"/>
    </source>
</evidence>
<sequence length="549" mass="61954">MLKHLRIQNIILVENADISFSSGLNILTGETGSGKSAIMHGLSLAIGERADTSLIRKGCDKGVVEAIFDLDLLNLTQLLAEGGIEHEHGQELIIRREISLSGKSRVFINNQLAHASFLRKFGSQIVRIVGQHANQTLLSLDYHREVLDLYGSLSTYVQEFQTSYELESDLKTRLDQLVQQEAQRLREIDICQRELEELDEAQLKAGEDEELFAEYTLLFNAEELAEKIQEINLALSGERQAILTALNRQKQTLESLVSFDPHLQETAQAFQNAMLELQEISHTLRHYQSRLNHDPERLHIVNERLTLLNRLKRKYGSTLDDILTYQTVAQEKLLRLENADAEIETLQAELQIAEAKTNHCAQILSDQRQQFSTQLQEHLTSQLHSLNMSKAEFKVSVTPQKRTQYGDDKIEFFLQPNVGEHQIALKDGASGGEISRVLLALQTLLAGKEQTSTLIFDEVDANIGGETATIVGDKLKEIGLQHQVICITHFPQVANLAHHHIQISKVEKEGRTITQIQELDPASRQQELARMAGFKTIQREQQHNASVLV</sequence>
<evidence type="ECO:0000256" key="6">
    <source>
        <dbReference type="ARBA" id="ARBA00022840"/>
    </source>
</evidence>
<evidence type="ECO:0000256" key="8">
    <source>
        <dbReference type="ARBA" id="ARBA00033408"/>
    </source>
</evidence>
<evidence type="ECO:0000256" key="10">
    <source>
        <dbReference type="SAM" id="Coils"/>
    </source>
</evidence>
<dbReference type="PANTHER" id="PTHR11059">
    <property type="entry name" value="DNA REPAIR PROTEIN RECN"/>
    <property type="match status" value="1"/>
</dbReference>
<dbReference type="InParanoid" id="A0A0U5ESD2"/>
<dbReference type="SUPFAM" id="SSF52540">
    <property type="entry name" value="P-loop containing nucleoside triphosphate hydrolases"/>
    <property type="match status" value="2"/>
</dbReference>
<evidence type="ECO:0000256" key="4">
    <source>
        <dbReference type="ARBA" id="ARBA00022741"/>
    </source>
</evidence>
<dbReference type="Proteomes" id="UP000069902">
    <property type="component" value="Chromosome cPNK"/>
</dbReference>
<dbReference type="InterPro" id="IPR027417">
    <property type="entry name" value="P-loop_NTPase"/>
</dbReference>
<feature type="coiled-coil region" evidence="10">
    <location>
        <begin position="329"/>
        <end position="358"/>
    </location>
</feature>
<proteinExistence type="inferred from homology"/>
<keyword evidence="6" id="KW-0067">ATP-binding</keyword>
<dbReference type="FunCoup" id="A0A0U5ESD2">
    <property type="interactions" value="333"/>
</dbReference>
<dbReference type="PIRSF" id="PIRSF003128">
    <property type="entry name" value="RecN"/>
    <property type="match status" value="1"/>
</dbReference>
<dbReference type="GO" id="GO:0006310">
    <property type="term" value="P:DNA recombination"/>
    <property type="evidence" value="ECO:0007669"/>
    <property type="project" value="InterPro"/>
</dbReference>
<evidence type="ECO:0000313" key="13">
    <source>
        <dbReference type="Proteomes" id="UP000069902"/>
    </source>
</evidence>
<feature type="domain" description="RecF/RecN/SMC N-terminal" evidence="11">
    <location>
        <begin position="2"/>
        <end position="509"/>
    </location>
</feature>
<dbReference type="PANTHER" id="PTHR11059:SF0">
    <property type="entry name" value="DNA REPAIR PROTEIN RECN"/>
    <property type="match status" value="1"/>
</dbReference>
<dbReference type="EMBL" id="LN879502">
    <property type="protein sequence ID" value="CUI17120.1"/>
    <property type="molecule type" value="Genomic_DNA"/>
</dbReference>
<dbReference type="KEGG" id="pnl:PNK_1510"/>
<protein>
    <recommendedName>
        <fullName evidence="3 9">DNA repair protein RecN</fullName>
    </recommendedName>
    <alternativeName>
        <fullName evidence="8 9">Recombination protein N</fullName>
    </alternativeName>
</protein>
<dbReference type="GO" id="GO:0006281">
    <property type="term" value="P:DNA repair"/>
    <property type="evidence" value="ECO:0007669"/>
    <property type="project" value="UniProtKB-KW"/>
</dbReference>
<dbReference type="Gene3D" id="3.40.50.300">
    <property type="entry name" value="P-loop containing nucleotide triphosphate hydrolases"/>
    <property type="match status" value="2"/>
</dbReference>
<comment type="similarity">
    <text evidence="2 9">Belongs to the RecN family.</text>
</comment>
<name>A0A0U5ESD2_9BACT</name>
<dbReference type="STRING" id="389348.PNK_1510"/>
<keyword evidence="10" id="KW-0175">Coiled coil</keyword>
<dbReference type="PATRIC" id="fig|389348.3.peg.1693"/>
<dbReference type="GO" id="GO:0043590">
    <property type="term" value="C:bacterial nucleoid"/>
    <property type="evidence" value="ECO:0007669"/>
    <property type="project" value="TreeGrafter"/>
</dbReference>
<dbReference type="AlphaFoldDB" id="A0A0U5ESD2"/>
<evidence type="ECO:0000256" key="2">
    <source>
        <dbReference type="ARBA" id="ARBA00009441"/>
    </source>
</evidence>
<keyword evidence="7 9" id="KW-0234">DNA repair</keyword>
<dbReference type="CDD" id="cd03241">
    <property type="entry name" value="ABC_RecN"/>
    <property type="match status" value="2"/>
</dbReference>
<dbReference type="InterPro" id="IPR004604">
    <property type="entry name" value="DNA_recomb/repair_RecN"/>
</dbReference>
<evidence type="ECO:0000256" key="7">
    <source>
        <dbReference type="ARBA" id="ARBA00023204"/>
    </source>
</evidence>
<evidence type="ECO:0000256" key="1">
    <source>
        <dbReference type="ARBA" id="ARBA00003618"/>
    </source>
</evidence>
<keyword evidence="13" id="KW-1185">Reference proteome</keyword>
<dbReference type="RefSeq" id="WP_059061271.1">
    <property type="nucleotide sequence ID" value="NZ_LN879502.1"/>
</dbReference>
<keyword evidence="5 9" id="KW-0227">DNA damage</keyword>
<accession>A0A0U5ESD2</accession>
<gene>
    <name evidence="12" type="primary">recN</name>
    <name evidence="12" type="ORF">PNK_1510</name>
</gene>
<evidence type="ECO:0000259" key="11">
    <source>
        <dbReference type="Pfam" id="PF02463"/>
    </source>
</evidence>
<dbReference type="Pfam" id="PF02463">
    <property type="entry name" value="SMC_N"/>
    <property type="match status" value="1"/>
</dbReference>
<dbReference type="NCBIfam" id="TIGR00634">
    <property type="entry name" value="recN"/>
    <property type="match status" value="1"/>
</dbReference>
<organism evidence="12 13">
    <name type="scientific">Candidatus Protochlamydia naegleriophila</name>
    <dbReference type="NCBI Taxonomy" id="389348"/>
    <lineage>
        <taxon>Bacteria</taxon>
        <taxon>Pseudomonadati</taxon>
        <taxon>Chlamydiota</taxon>
        <taxon>Chlamydiia</taxon>
        <taxon>Parachlamydiales</taxon>
        <taxon>Parachlamydiaceae</taxon>
        <taxon>Candidatus Protochlamydia</taxon>
    </lineage>
</organism>
<evidence type="ECO:0000256" key="9">
    <source>
        <dbReference type="PIRNR" id="PIRNR003128"/>
    </source>
</evidence>
<comment type="function">
    <text evidence="1 9">May be involved in recombinational repair of damaged DNA.</text>
</comment>
<dbReference type="GO" id="GO:0009432">
    <property type="term" value="P:SOS response"/>
    <property type="evidence" value="ECO:0007669"/>
    <property type="project" value="TreeGrafter"/>
</dbReference>
<evidence type="ECO:0000256" key="3">
    <source>
        <dbReference type="ARBA" id="ARBA00021315"/>
    </source>
</evidence>
<dbReference type="GO" id="GO:0005524">
    <property type="term" value="F:ATP binding"/>
    <property type="evidence" value="ECO:0007669"/>
    <property type="project" value="UniProtKB-KW"/>
</dbReference>